<evidence type="ECO:0008006" key="3">
    <source>
        <dbReference type="Google" id="ProtNLM"/>
    </source>
</evidence>
<evidence type="ECO:0000313" key="1">
    <source>
        <dbReference type="EMBL" id="SCB72926.1"/>
    </source>
</evidence>
<proteinExistence type="predicted"/>
<dbReference type="Proteomes" id="UP000199670">
    <property type="component" value="Unassembled WGS sequence"/>
</dbReference>
<sequence length="135" mass="15535">MFNFFKKSKPKKELVDKPDITSSLTSTQIDQIEQSISQLLQQIDHTDDAVTLASLCETTGLLYCQLDRVDFAIEYLEKSLQHKKSIGEGYKALMNLYNHKRADAAKHGSMDDIDFWMNKMDSMRNIAKQVTVQRD</sequence>
<name>A0A1C3YS52_9GAMM</name>
<evidence type="ECO:0000313" key="2">
    <source>
        <dbReference type="Proteomes" id="UP000199670"/>
    </source>
</evidence>
<accession>A0A1C3YS52</accession>
<reference evidence="2" key="1">
    <citation type="submission" date="2016-08" db="EMBL/GenBank/DDBJ databases">
        <authorList>
            <person name="Varghese N."/>
            <person name="Submissions Spin"/>
        </authorList>
    </citation>
    <scope>NUCLEOTIDE SEQUENCE [LARGE SCALE GENOMIC DNA]</scope>
    <source>
        <strain evidence="2">R-53248</strain>
    </source>
</reference>
<organism evidence="1 2">
    <name type="scientific">Gilliamella bombicola</name>
    <dbReference type="NCBI Taxonomy" id="1798182"/>
    <lineage>
        <taxon>Bacteria</taxon>
        <taxon>Pseudomonadati</taxon>
        <taxon>Pseudomonadota</taxon>
        <taxon>Gammaproteobacteria</taxon>
        <taxon>Orbales</taxon>
        <taxon>Orbaceae</taxon>
        <taxon>Gilliamella</taxon>
    </lineage>
</organism>
<dbReference type="AlphaFoldDB" id="A0A1C3YS52"/>
<dbReference type="OrthoDB" id="9804482at2"/>
<protein>
    <recommendedName>
        <fullName evidence="3">Tetratricopeptide repeat-containing protein</fullName>
    </recommendedName>
</protein>
<dbReference type="SUPFAM" id="SSF48452">
    <property type="entry name" value="TPR-like"/>
    <property type="match status" value="1"/>
</dbReference>
<dbReference type="EMBL" id="FMAQ01000001">
    <property type="protein sequence ID" value="SCB72926.1"/>
    <property type="molecule type" value="Genomic_DNA"/>
</dbReference>
<dbReference type="STRING" id="1798182.GA0061081_10188"/>
<dbReference type="RefSeq" id="WP_091346059.1">
    <property type="nucleotide sequence ID" value="NZ_FMAQ01000001.1"/>
</dbReference>
<dbReference type="InterPro" id="IPR011990">
    <property type="entry name" value="TPR-like_helical_dom_sf"/>
</dbReference>
<keyword evidence="2" id="KW-1185">Reference proteome</keyword>
<gene>
    <name evidence="1" type="ORF">GA0061081_10188</name>
</gene>